<organism evidence="1">
    <name type="scientific">Anguilla anguilla</name>
    <name type="common">European freshwater eel</name>
    <name type="synonym">Muraena anguilla</name>
    <dbReference type="NCBI Taxonomy" id="7936"/>
    <lineage>
        <taxon>Eukaryota</taxon>
        <taxon>Metazoa</taxon>
        <taxon>Chordata</taxon>
        <taxon>Craniata</taxon>
        <taxon>Vertebrata</taxon>
        <taxon>Euteleostomi</taxon>
        <taxon>Actinopterygii</taxon>
        <taxon>Neopterygii</taxon>
        <taxon>Teleostei</taxon>
        <taxon>Anguilliformes</taxon>
        <taxon>Anguillidae</taxon>
        <taxon>Anguilla</taxon>
    </lineage>
</organism>
<name>A0A0E9QCF3_ANGAN</name>
<reference evidence="1" key="2">
    <citation type="journal article" date="2015" name="Fish Shellfish Immunol.">
        <title>Early steps in the European eel (Anguilla anguilla)-Vibrio vulnificus interaction in the gills: Role of the RtxA13 toxin.</title>
        <authorList>
            <person name="Callol A."/>
            <person name="Pajuelo D."/>
            <person name="Ebbesson L."/>
            <person name="Teles M."/>
            <person name="MacKenzie S."/>
            <person name="Amaro C."/>
        </authorList>
    </citation>
    <scope>NUCLEOTIDE SEQUENCE</scope>
</reference>
<protein>
    <submittedName>
        <fullName evidence="1">Uncharacterized protein</fullName>
    </submittedName>
</protein>
<reference evidence="1" key="1">
    <citation type="submission" date="2014-11" db="EMBL/GenBank/DDBJ databases">
        <authorList>
            <person name="Amaro Gonzalez C."/>
        </authorList>
    </citation>
    <scope>NUCLEOTIDE SEQUENCE</scope>
</reference>
<accession>A0A0E9QCF3</accession>
<sequence length="15" mass="1695">MTSLFPPVVGELNYK</sequence>
<dbReference type="EMBL" id="GBXM01094582">
    <property type="protein sequence ID" value="JAH13995.1"/>
    <property type="molecule type" value="Transcribed_RNA"/>
</dbReference>
<proteinExistence type="predicted"/>
<evidence type="ECO:0000313" key="1">
    <source>
        <dbReference type="EMBL" id="JAH13995.1"/>
    </source>
</evidence>